<dbReference type="Pfam" id="PF16079">
    <property type="entry name" value="Phage_holin_5_2"/>
    <property type="match status" value="1"/>
</dbReference>
<dbReference type="InterPro" id="IPR032111">
    <property type="entry name" value="Clostridium_phage_holin"/>
</dbReference>
<reference evidence="2 3" key="1">
    <citation type="submission" date="2017-04" db="EMBL/GenBank/DDBJ databases">
        <authorList>
            <person name="Afonso C.L."/>
            <person name="Miller P.J."/>
            <person name="Scott M.A."/>
            <person name="Spackman E."/>
            <person name="Goraichik I."/>
            <person name="Dimitrov K.M."/>
            <person name="Suarez D.L."/>
            <person name="Swayne D.E."/>
        </authorList>
    </citation>
    <scope>NUCLEOTIDE SEQUENCE [LARGE SCALE GENOMIC DNA]</scope>
    <source>
        <strain evidence="2 3">DSM 11270</strain>
    </source>
</reference>
<dbReference type="Proteomes" id="UP000192731">
    <property type="component" value="Unassembled WGS sequence"/>
</dbReference>
<evidence type="ECO:0000313" key="2">
    <source>
        <dbReference type="EMBL" id="SMB95290.1"/>
    </source>
</evidence>
<keyword evidence="1" id="KW-0472">Membrane</keyword>
<protein>
    <submittedName>
        <fullName evidence="2">Phage holin family Hol44, holin superfamily V</fullName>
    </submittedName>
</protein>
<proteinExistence type="predicted"/>
<name>A0A1W1VPZ3_DESTI</name>
<keyword evidence="3" id="KW-1185">Reference proteome</keyword>
<evidence type="ECO:0000313" key="3">
    <source>
        <dbReference type="Proteomes" id="UP000192731"/>
    </source>
</evidence>
<dbReference type="STRING" id="656914.SAMN00017405_0368"/>
<dbReference type="AlphaFoldDB" id="A0A1W1VPZ3"/>
<dbReference type="EMBL" id="FWWT01000022">
    <property type="protein sequence ID" value="SMB95290.1"/>
    <property type="molecule type" value="Genomic_DNA"/>
</dbReference>
<keyword evidence="1" id="KW-0812">Transmembrane</keyword>
<sequence>MNYIIKEAYILIPALWIVGTFLKRTPKVQDWTIVWVVIILGITGAVGMLGFSVNSVAQGIIIAGISVLGHQVVKQTNNRE</sequence>
<gene>
    <name evidence="2" type="ORF">SAMN00017405_0368</name>
</gene>
<evidence type="ECO:0000256" key="1">
    <source>
        <dbReference type="SAM" id="Phobius"/>
    </source>
</evidence>
<accession>A0A1W1VPZ3</accession>
<keyword evidence="1" id="KW-1133">Transmembrane helix</keyword>
<feature type="transmembrane region" description="Helical" evidence="1">
    <location>
        <begin position="31"/>
        <end position="50"/>
    </location>
</feature>
<organism evidence="2 3">
    <name type="scientific">Desulfonispora thiosulfatigenes DSM 11270</name>
    <dbReference type="NCBI Taxonomy" id="656914"/>
    <lineage>
        <taxon>Bacteria</taxon>
        <taxon>Bacillati</taxon>
        <taxon>Bacillota</taxon>
        <taxon>Clostridia</taxon>
        <taxon>Eubacteriales</taxon>
        <taxon>Peptococcaceae</taxon>
        <taxon>Desulfonispora</taxon>
    </lineage>
</organism>